<dbReference type="PANTHER" id="PTHR11993">
    <property type="entry name" value="NADH-UBIQUINONE OXIDOREDUCTASE 49 KDA SUBUNIT"/>
    <property type="match status" value="1"/>
</dbReference>
<evidence type="ECO:0000256" key="4">
    <source>
        <dbReference type="ARBA" id="ARBA00023027"/>
    </source>
</evidence>
<dbReference type="InterPro" id="IPR014029">
    <property type="entry name" value="NADH_UbQ_OxRdtase_49kDa_CS"/>
</dbReference>
<organism evidence="7 8">
    <name type="scientific">candidate division MSBL1 archaeon SCGC-AAA259M10</name>
    <dbReference type="NCBI Taxonomy" id="1698270"/>
    <lineage>
        <taxon>Archaea</taxon>
        <taxon>Methanobacteriati</taxon>
        <taxon>Methanobacteriota</taxon>
        <taxon>candidate division MSBL1</taxon>
    </lineage>
</organism>
<name>A0A133V044_9EURY</name>
<feature type="domain" description="NADH-quinone oxidoreductase subunit D" evidence="6">
    <location>
        <begin position="114"/>
        <end position="364"/>
    </location>
</feature>
<dbReference type="EMBL" id="LHXU01000030">
    <property type="protein sequence ID" value="KXA99812.1"/>
    <property type="molecule type" value="Genomic_DNA"/>
</dbReference>
<evidence type="ECO:0000256" key="3">
    <source>
        <dbReference type="ARBA" id="ARBA00022967"/>
    </source>
</evidence>
<dbReference type="GO" id="GO:0016651">
    <property type="term" value="F:oxidoreductase activity, acting on NAD(P)H"/>
    <property type="evidence" value="ECO:0007669"/>
    <property type="project" value="InterPro"/>
</dbReference>
<accession>A0A133V044</accession>
<dbReference type="InterPro" id="IPR029014">
    <property type="entry name" value="NiFe-Hase_large"/>
</dbReference>
<proteinExistence type="inferred from homology"/>
<dbReference type="PATRIC" id="fig|1698270.3.peg.495"/>
<gene>
    <name evidence="7" type="ORF">AKJ40_02385</name>
</gene>
<keyword evidence="2 5" id="KW-0813">Transport</keyword>
<keyword evidence="3 5" id="KW-1278">Translocase</keyword>
<keyword evidence="4 5" id="KW-0520">NAD</keyword>
<dbReference type="Proteomes" id="UP000070341">
    <property type="component" value="Unassembled WGS sequence"/>
</dbReference>
<keyword evidence="8" id="KW-1185">Reference proteome</keyword>
<dbReference type="GO" id="GO:0048038">
    <property type="term" value="F:quinone binding"/>
    <property type="evidence" value="ECO:0007669"/>
    <property type="project" value="InterPro"/>
</dbReference>
<evidence type="ECO:0000256" key="5">
    <source>
        <dbReference type="RuleBase" id="RU003685"/>
    </source>
</evidence>
<dbReference type="PANTHER" id="PTHR11993:SF10">
    <property type="entry name" value="NADH DEHYDROGENASE [UBIQUINONE] IRON-SULFUR PROTEIN 2, MITOCHONDRIAL"/>
    <property type="match status" value="1"/>
</dbReference>
<dbReference type="PROSITE" id="PS00535">
    <property type="entry name" value="COMPLEX1_49K"/>
    <property type="match status" value="1"/>
</dbReference>
<dbReference type="InterPro" id="IPR022885">
    <property type="entry name" value="NDH1_su_D/H"/>
</dbReference>
<evidence type="ECO:0000313" key="8">
    <source>
        <dbReference type="Proteomes" id="UP000070341"/>
    </source>
</evidence>
<dbReference type="Pfam" id="PF00346">
    <property type="entry name" value="Complex1_49kDa"/>
    <property type="match status" value="1"/>
</dbReference>
<evidence type="ECO:0000259" key="6">
    <source>
        <dbReference type="Pfam" id="PF00346"/>
    </source>
</evidence>
<dbReference type="InterPro" id="IPR001135">
    <property type="entry name" value="NADH_Q_OxRdtase_suD"/>
</dbReference>
<evidence type="ECO:0000256" key="2">
    <source>
        <dbReference type="ARBA" id="ARBA00022448"/>
    </source>
</evidence>
<dbReference type="AlphaFoldDB" id="A0A133V044"/>
<comment type="caution">
    <text evidence="7">The sequence shown here is derived from an EMBL/GenBank/DDBJ whole genome shotgun (WGS) entry which is preliminary data.</text>
</comment>
<comment type="similarity">
    <text evidence="1 5">Belongs to the complex I 49 kDa subunit family.</text>
</comment>
<dbReference type="GO" id="GO:0051287">
    <property type="term" value="F:NAD binding"/>
    <property type="evidence" value="ECO:0007669"/>
    <property type="project" value="InterPro"/>
</dbReference>
<reference evidence="7 8" key="1">
    <citation type="journal article" date="2016" name="Sci. Rep.">
        <title>Metabolic traits of an uncultured archaeal lineage -MSBL1- from brine pools of the Red Sea.</title>
        <authorList>
            <person name="Mwirichia R."/>
            <person name="Alam I."/>
            <person name="Rashid M."/>
            <person name="Vinu M."/>
            <person name="Ba-Alawi W."/>
            <person name="Anthony Kamau A."/>
            <person name="Kamanda Ngugi D."/>
            <person name="Goker M."/>
            <person name="Klenk H.P."/>
            <person name="Bajic V."/>
            <person name="Stingl U."/>
        </authorList>
    </citation>
    <scope>NUCLEOTIDE SEQUENCE [LARGE SCALE GENOMIC DNA]</scope>
    <source>
        <strain evidence="7">SCGC-AAA259M10</strain>
    </source>
</reference>
<protein>
    <submittedName>
        <fullName evidence="7">NADH dehydrogenase</fullName>
    </submittedName>
</protein>
<sequence length="364" mass="41260">MTLFFGPQHPGSGHLRFDVILDGDVIVDLIPDVGWVHRGVEKIAETKKFVQAIPLVERPGLPDSANMNIGYVRAVEEILEIECPARARYIRTLLCELSRIASHLYGIGIFGNMIGSSTVYMWSFSDREIFIELLQEFTGARLTYSYFLPGGVRGNPPQDFEEKVERGLSYFENRVSDYRSLVFDNPIVRGRLEDVGIISGEKAKELGITGPNLRASGVGYDVRSFVDYGAYRELDFEPALRREGDSFARLMIRFDEIEESIRLIRKSLEKMPKGKIMHEKTRSINNLITMNMPEGWAFSRVECGRGELTYFIESDGGDKPNRMRLITPSFRNLVAFREVVVGHRLADLPAIYGSLDYFPPGADR</sequence>
<dbReference type="SUPFAM" id="SSF56762">
    <property type="entry name" value="HydB/Nqo4-like"/>
    <property type="match status" value="1"/>
</dbReference>
<dbReference type="NCBIfam" id="NF004739">
    <property type="entry name" value="PRK06075.1"/>
    <property type="match status" value="1"/>
</dbReference>
<dbReference type="Gene3D" id="1.10.645.10">
    <property type="entry name" value="Cytochrome-c3 Hydrogenase, chain B"/>
    <property type="match status" value="1"/>
</dbReference>
<evidence type="ECO:0000256" key="1">
    <source>
        <dbReference type="ARBA" id="ARBA00005769"/>
    </source>
</evidence>
<evidence type="ECO:0000313" key="7">
    <source>
        <dbReference type="EMBL" id="KXA99812.1"/>
    </source>
</evidence>